<dbReference type="PROSITE" id="PS50850">
    <property type="entry name" value="MFS"/>
    <property type="match status" value="1"/>
</dbReference>
<gene>
    <name evidence="3" type="ORF">GCM10009066_14630</name>
</gene>
<feature type="transmembrane region" description="Helical" evidence="1">
    <location>
        <begin position="294"/>
        <end position="317"/>
    </location>
</feature>
<feature type="transmembrane region" description="Helical" evidence="1">
    <location>
        <begin position="38"/>
        <end position="60"/>
    </location>
</feature>
<feature type="transmembrane region" description="Helical" evidence="1">
    <location>
        <begin position="420"/>
        <end position="445"/>
    </location>
</feature>
<feature type="transmembrane region" description="Helical" evidence="1">
    <location>
        <begin position="102"/>
        <end position="120"/>
    </location>
</feature>
<dbReference type="AlphaFoldDB" id="A0AAV3S6G8"/>
<evidence type="ECO:0000313" key="3">
    <source>
        <dbReference type="EMBL" id="GAA0301572.1"/>
    </source>
</evidence>
<dbReference type="PANTHER" id="PTHR23518:SF2">
    <property type="entry name" value="MAJOR FACILITATOR SUPERFAMILY TRANSPORTER"/>
    <property type="match status" value="1"/>
</dbReference>
<evidence type="ECO:0000313" key="4">
    <source>
        <dbReference type="Proteomes" id="UP001500837"/>
    </source>
</evidence>
<name>A0AAV3S6G8_9EURY</name>
<dbReference type="Gene3D" id="1.20.1250.20">
    <property type="entry name" value="MFS general substrate transporter like domains"/>
    <property type="match status" value="1"/>
</dbReference>
<dbReference type="PANTHER" id="PTHR23518">
    <property type="entry name" value="C-METHYLTRANSFERASE"/>
    <property type="match status" value="1"/>
</dbReference>
<feature type="transmembrane region" description="Helical" evidence="1">
    <location>
        <begin position="329"/>
        <end position="349"/>
    </location>
</feature>
<evidence type="ECO:0000256" key="1">
    <source>
        <dbReference type="SAM" id="Phobius"/>
    </source>
</evidence>
<feature type="transmembrane region" description="Helical" evidence="1">
    <location>
        <begin position="140"/>
        <end position="163"/>
    </location>
</feature>
<dbReference type="Proteomes" id="UP001500837">
    <property type="component" value="Unassembled WGS sequence"/>
</dbReference>
<feature type="domain" description="Major facilitator superfamily (MFS) profile" evidence="2">
    <location>
        <begin position="259"/>
        <end position="456"/>
    </location>
</feature>
<dbReference type="SUPFAM" id="SSF103473">
    <property type="entry name" value="MFS general substrate transporter"/>
    <property type="match status" value="1"/>
</dbReference>
<dbReference type="EMBL" id="BAAABL010000042">
    <property type="protein sequence ID" value="GAA0301572.1"/>
    <property type="molecule type" value="Genomic_DNA"/>
</dbReference>
<feature type="transmembrane region" description="Helical" evidence="1">
    <location>
        <begin position="183"/>
        <end position="203"/>
    </location>
</feature>
<dbReference type="Pfam" id="PF07690">
    <property type="entry name" value="MFS_1"/>
    <property type="match status" value="1"/>
</dbReference>
<evidence type="ECO:0000259" key="2">
    <source>
        <dbReference type="PROSITE" id="PS50850"/>
    </source>
</evidence>
<proteinExistence type="predicted"/>
<dbReference type="GO" id="GO:0022857">
    <property type="term" value="F:transmembrane transporter activity"/>
    <property type="evidence" value="ECO:0007669"/>
    <property type="project" value="InterPro"/>
</dbReference>
<feature type="transmembrane region" description="Helical" evidence="1">
    <location>
        <begin position="393"/>
        <end position="414"/>
    </location>
</feature>
<accession>A0AAV3S6G8</accession>
<feature type="transmembrane region" description="Helical" evidence="1">
    <location>
        <begin position="260"/>
        <end position="282"/>
    </location>
</feature>
<feature type="transmembrane region" description="Helical" evidence="1">
    <location>
        <begin position="72"/>
        <end position="90"/>
    </location>
</feature>
<keyword evidence="4" id="KW-1185">Reference proteome</keyword>
<keyword evidence="1" id="KW-0472">Membrane</keyword>
<dbReference type="RefSeq" id="WP_211311447.1">
    <property type="nucleotide sequence ID" value="NZ_BAAABL010000042.1"/>
</dbReference>
<reference evidence="3 4" key="1">
    <citation type="journal article" date="2019" name="Int. J. Syst. Evol. Microbiol.">
        <title>The Global Catalogue of Microorganisms (GCM) 10K type strain sequencing project: providing services to taxonomists for standard genome sequencing and annotation.</title>
        <authorList>
            <consortium name="The Broad Institute Genomics Platform"/>
            <consortium name="The Broad Institute Genome Sequencing Center for Infectious Disease"/>
            <person name="Wu L."/>
            <person name="Ma J."/>
        </authorList>
    </citation>
    <scope>NUCLEOTIDE SEQUENCE [LARGE SCALE GENOMIC DNA]</scope>
    <source>
        <strain evidence="3 4">JCM 16330</strain>
    </source>
</reference>
<protein>
    <recommendedName>
        <fullName evidence="2">Major facilitator superfamily (MFS) profile domain-containing protein</fullName>
    </recommendedName>
</protein>
<comment type="caution">
    <text evidence="3">The sequence shown here is derived from an EMBL/GenBank/DDBJ whole genome shotgun (WGS) entry which is preliminary data.</text>
</comment>
<feature type="transmembrane region" description="Helical" evidence="1">
    <location>
        <begin position="9"/>
        <end position="32"/>
    </location>
</feature>
<organism evidence="3 4">
    <name type="scientific">Halarchaeum salinum</name>
    <dbReference type="NCBI Taxonomy" id="489912"/>
    <lineage>
        <taxon>Archaea</taxon>
        <taxon>Methanobacteriati</taxon>
        <taxon>Methanobacteriota</taxon>
        <taxon>Stenosarchaea group</taxon>
        <taxon>Halobacteria</taxon>
        <taxon>Halobacteriales</taxon>
        <taxon>Halobacteriaceae</taxon>
    </lineage>
</organism>
<dbReference type="InterPro" id="IPR011701">
    <property type="entry name" value="MFS"/>
</dbReference>
<feature type="transmembrane region" description="Helical" evidence="1">
    <location>
        <begin position="355"/>
        <end position="381"/>
    </location>
</feature>
<keyword evidence="1" id="KW-1133">Transmembrane helix</keyword>
<dbReference type="InterPro" id="IPR020846">
    <property type="entry name" value="MFS_dom"/>
</dbReference>
<dbReference type="InterPro" id="IPR036259">
    <property type="entry name" value="MFS_trans_sf"/>
</dbReference>
<sequence>MRDTVTDRWLYAWAGANVAIGALSLLVPLFIVGLGGTAFDLGVCWFATSTAMVPGALGVGTLVDRTGRYRPFALAGLGGLALATAVLPFLDTVAAVIVVDAALWLCVASATPVFTTLVLADAPEREWNARIARLNRYQGYGWTGGLVLGALWTRLAGSVLAPLATSSLALPGGIALGPVSLPAQRSLLLVCVALLTGATLAAARWLPSSDVTTSAGTLARRPRLLGTVRGALSPLLPGRLVTLARTSSPRALLRGVRRPLAIYLAAVSVFFAGFSVFSAPLPDFLAGVGFGDDAVYALYVVSSLSSAAFYAGAGALADRYDLRRLQTGALGFRALAFPAVAAAASVLGAPSITSLLGVAALNVVVGLSWAVVAITANTLVARYAAPGRRGAALGLYTALSSGAGGIGGLVGGWLAARTDYLLTFGVAGALVLVGGLGVFALGWLADTGRGTSAPSA</sequence>
<keyword evidence="1" id="KW-0812">Transmembrane</keyword>